<dbReference type="InterPro" id="IPR000515">
    <property type="entry name" value="MetI-like"/>
</dbReference>
<organism evidence="9 10">
    <name type="scientific">Mycetocola lacteus</name>
    <dbReference type="NCBI Taxonomy" id="76637"/>
    <lineage>
        <taxon>Bacteria</taxon>
        <taxon>Bacillati</taxon>
        <taxon>Actinomycetota</taxon>
        <taxon>Actinomycetes</taxon>
        <taxon>Micrococcales</taxon>
        <taxon>Microbacteriaceae</taxon>
        <taxon>Mycetocola</taxon>
    </lineage>
</organism>
<dbReference type="PROSITE" id="PS50928">
    <property type="entry name" value="ABC_TM1"/>
    <property type="match status" value="1"/>
</dbReference>
<feature type="domain" description="ABC transmembrane type-1" evidence="8">
    <location>
        <begin position="74"/>
        <end position="265"/>
    </location>
</feature>
<sequence length="279" mass="30311">MRRGSRRRRAATAGFHTTGILISVAWFLPILIVLITSFRTFDDVAKNGIASIPRTFTFDTYAQAWQQGDLLPALVNSMIVTIPTVVLTLLLAAAAAFGLSRFKIPFRRTILLIMLAGNLLPVQMLLIPVTRITQQIDVYDTLGALIVVQVAFGLGFYTFVLYGFMRSIPHELQEAATLDGAGVGRIFIQVILPLTRPALAALGALSFTWIFNDLLWSITLLQSSEKLPITAAVLSLQGQYVSSWSVIAAATVVAAIPSTIVFLVFQRSFIGGLALGSVK</sequence>
<evidence type="ECO:0000256" key="1">
    <source>
        <dbReference type="ARBA" id="ARBA00004651"/>
    </source>
</evidence>
<dbReference type="AlphaFoldDB" id="A0A3L7AV54"/>
<keyword evidence="2 7" id="KW-0813">Transport</keyword>
<keyword evidence="6 7" id="KW-0472">Membrane</keyword>
<dbReference type="Pfam" id="PF00528">
    <property type="entry name" value="BPD_transp_1"/>
    <property type="match status" value="1"/>
</dbReference>
<comment type="caution">
    <text evidence="9">The sequence shown here is derived from an EMBL/GenBank/DDBJ whole genome shotgun (WGS) entry which is preliminary data.</text>
</comment>
<keyword evidence="4 7" id="KW-0812">Transmembrane</keyword>
<keyword evidence="10" id="KW-1185">Reference proteome</keyword>
<dbReference type="PANTHER" id="PTHR43744">
    <property type="entry name" value="ABC TRANSPORTER PERMEASE PROTEIN MG189-RELATED-RELATED"/>
    <property type="match status" value="1"/>
</dbReference>
<evidence type="ECO:0000256" key="5">
    <source>
        <dbReference type="ARBA" id="ARBA00022989"/>
    </source>
</evidence>
<proteinExistence type="inferred from homology"/>
<comment type="similarity">
    <text evidence="7">Belongs to the binding-protein-dependent transport system permease family.</text>
</comment>
<dbReference type="OrthoDB" id="3521657at2"/>
<dbReference type="Proteomes" id="UP000269438">
    <property type="component" value="Unassembled WGS sequence"/>
</dbReference>
<evidence type="ECO:0000256" key="7">
    <source>
        <dbReference type="RuleBase" id="RU363032"/>
    </source>
</evidence>
<evidence type="ECO:0000256" key="6">
    <source>
        <dbReference type="ARBA" id="ARBA00023136"/>
    </source>
</evidence>
<gene>
    <name evidence="9" type="ORF">D9V34_08445</name>
</gene>
<reference evidence="9 10" key="1">
    <citation type="submission" date="2018-10" db="EMBL/GenBank/DDBJ databases">
        <authorList>
            <person name="Li J."/>
        </authorList>
    </citation>
    <scope>NUCLEOTIDE SEQUENCE [LARGE SCALE GENOMIC DNA]</scope>
    <source>
        <strain evidence="9 10">JCM 11654</strain>
    </source>
</reference>
<dbReference type="GO" id="GO:0055085">
    <property type="term" value="P:transmembrane transport"/>
    <property type="evidence" value="ECO:0007669"/>
    <property type="project" value="InterPro"/>
</dbReference>
<evidence type="ECO:0000256" key="4">
    <source>
        <dbReference type="ARBA" id="ARBA00022692"/>
    </source>
</evidence>
<protein>
    <submittedName>
        <fullName evidence="9">Carbohydrate ABC transporter permease</fullName>
    </submittedName>
</protein>
<dbReference type="PANTHER" id="PTHR43744:SF8">
    <property type="entry name" value="SN-GLYCEROL-3-PHOSPHATE TRANSPORT SYSTEM PERMEASE PROTEIN UGPE"/>
    <property type="match status" value="1"/>
</dbReference>
<evidence type="ECO:0000256" key="2">
    <source>
        <dbReference type="ARBA" id="ARBA00022448"/>
    </source>
</evidence>
<evidence type="ECO:0000256" key="3">
    <source>
        <dbReference type="ARBA" id="ARBA00022475"/>
    </source>
</evidence>
<dbReference type="GO" id="GO:0005886">
    <property type="term" value="C:plasma membrane"/>
    <property type="evidence" value="ECO:0007669"/>
    <property type="project" value="UniProtKB-SubCell"/>
</dbReference>
<dbReference type="CDD" id="cd06261">
    <property type="entry name" value="TM_PBP2"/>
    <property type="match status" value="1"/>
</dbReference>
<accession>A0A3L7AV54</accession>
<feature type="transmembrane region" description="Helical" evidence="7">
    <location>
        <begin position="142"/>
        <end position="165"/>
    </location>
</feature>
<keyword evidence="3" id="KW-1003">Cell membrane</keyword>
<dbReference type="EMBL" id="RCUY01000005">
    <property type="protein sequence ID" value="RLP83388.1"/>
    <property type="molecule type" value="Genomic_DNA"/>
</dbReference>
<feature type="transmembrane region" description="Helical" evidence="7">
    <location>
        <begin position="244"/>
        <end position="265"/>
    </location>
</feature>
<feature type="transmembrane region" description="Helical" evidence="7">
    <location>
        <begin position="186"/>
        <end position="211"/>
    </location>
</feature>
<dbReference type="SUPFAM" id="SSF161098">
    <property type="entry name" value="MetI-like"/>
    <property type="match status" value="1"/>
</dbReference>
<feature type="transmembrane region" description="Helical" evidence="7">
    <location>
        <begin position="78"/>
        <end position="99"/>
    </location>
</feature>
<keyword evidence="5 7" id="KW-1133">Transmembrane helix</keyword>
<feature type="transmembrane region" description="Helical" evidence="7">
    <location>
        <begin position="12"/>
        <end position="35"/>
    </location>
</feature>
<dbReference type="InterPro" id="IPR035906">
    <property type="entry name" value="MetI-like_sf"/>
</dbReference>
<name>A0A3L7AV54_9MICO</name>
<dbReference type="Gene3D" id="1.10.3720.10">
    <property type="entry name" value="MetI-like"/>
    <property type="match status" value="1"/>
</dbReference>
<evidence type="ECO:0000313" key="10">
    <source>
        <dbReference type="Proteomes" id="UP000269438"/>
    </source>
</evidence>
<comment type="subcellular location">
    <subcellularLocation>
        <location evidence="1 7">Cell membrane</location>
        <topology evidence="1 7">Multi-pass membrane protein</topology>
    </subcellularLocation>
</comment>
<evidence type="ECO:0000313" key="9">
    <source>
        <dbReference type="EMBL" id="RLP83388.1"/>
    </source>
</evidence>
<feature type="transmembrane region" description="Helical" evidence="7">
    <location>
        <begin position="111"/>
        <end position="130"/>
    </location>
</feature>
<evidence type="ECO:0000259" key="8">
    <source>
        <dbReference type="PROSITE" id="PS50928"/>
    </source>
</evidence>